<accession>A0A7Y0XE13</accession>
<sequence length="30" mass="3329">TWLMGHGRSENLGHAAMVDKIVAHNLSKVR</sequence>
<dbReference type="EMBL" id="JABCLB010002174">
    <property type="protein sequence ID" value="NMU85343.1"/>
    <property type="molecule type" value="Genomic_DNA"/>
</dbReference>
<organism evidence="1 2">
    <name type="scientific">Vibrio parahaemolyticus</name>
    <dbReference type="NCBI Taxonomy" id="670"/>
    <lineage>
        <taxon>Bacteria</taxon>
        <taxon>Pseudomonadati</taxon>
        <taxon>Pseudomonadota</taxon>
        <taxon>Gammaproteobacteria</taxon>
        <taxon>Vibrionales</taxon>
        <taxon>Vibrionaceae</taxon>
        <taxon>Vibrio</taxon>
    </lineage>
</organism>
<gene>
    <name evidence="1" type="ORF">HKB16_21010</name>
</gene>
<feature type="non-terminal residue" evidence="1">
    <location>
        <position position="1"/>
    </location>
</feature>
<evidence type="ECO:0000313" key="1">
    <source>
        <dbReference type="EMBL" id="NMU85343.1"/>
    </source>
</evidence>
<reference evidence="1 2" key="1">
    <citation type="submission" date="2020-04" db="EMBL/GenBank/DDBJ databases">
        <title>Whole-genome sequencing of Vibrio spp. from China reveals different genetic environments of blaCTX-M-14 among diverse lineages.</title>
        <authorList>
            <person name="Zheng Z."/>
            <person name="Ye L."/>
            <person name="Chen S."/>
        </authorList>
    </citation>
    <scope>NUCLEOTIDE SEQUENCE [LARGE SCALE GENOMIC DNA]</scope>
    <source>
        <strain evidence="1 2">Vb0551</strain>
    </source>
</reference>
<comment type="caution">
    <text evidence="1">The sequence shown here is derived from an EMBL/GenBank/DDBJ whole genome shotgun (WGS) entry which is preliminary data.</text>
</comment>
<protein>
    <submittedName>
        <fullName evidence="1">Succinate dehydrogenase assembly factor 2 family protein</fullName>
    </submittedName>
</protein>
<dbReference type="Proteomes" id="UP000518904">
    <property type="component" value="Unassembled WGS sequence"/>
</dbReference>
<proteinExistence type="predicted"/>
<evidence type="ECO:0000313" key="2">
    <source>
        <dbReference type="Proteomes" id="UP000518904"/>
    </source>
</evidence>
<name>A0A7Y0XE13_VIBPH</name>
<dbReference type="AlphaFoldDB" id="A0A7Y0XE13"/>